<dbReference type="PANTHER" id="PTHR42693:SF33">
    <property type="entry name" value="ARYLSULFATASE"/>
    <property type="match status" value="1"/>
</dbReference>
<keyword evidence="4" id="KW-0106">Calcium</keyword>
<sequence length="626" mass="69767">MNRTDKFIKSRRLMMGATLCALVAVSACKPESDSDGSQTVPPNFITIVLDDMGYSDLQPYGSEIQTPNIQALADEGVMFTNFYAHATSTPARGMLFTGKENHKSGVGNMEGWIPFRREQFRKVGYEGILSSGALAIPEVLADNGYYNMFTGKWDLGHKTKHSPSRRGFHETRAVMLMGGDTHWSREDGTIITSHQPSKYEKKKRMSWYNENGKEMLAFPKQFYSSDYYTEVAIEMLNNRDTTKPFYLNITHIAPHSPLQAPEEDIQKYLDAETYNSGWDVVRLNRFKKLKTLGIINPSESFDATSDLANYTVSGNDATGDSNDSMWGQVNAGPWSDLTDAQQKIQIKYMAIYAAMIDRVDQNVKKLVDHLKVIGEYENTVIFIVSDNGGAYKLPAGNNPERGAHIRANFVHEYDSLGGPNSFIGLGPGWGTVANAPFNNFKGDFYDGGIRVPAIIHYPKMNSTYKGKQIDRLSSIMDIGATMLDMANITYPREHNGEINKPLDGKSMASILTKGTVDDTHTYLGWELDGGVGIRTTQYKLSTHFQETPDSLGFTTAAQAGMDPAQFLPAFMSCWSNQAVYDVSSDFFEKTDISSNTNIYSTMKAHLDDYKEDSQVVEVTQCRPATP</sequence>
<evidence type="ECO:0000256" key="2">
    <source>
        <dbReference type="ARBA" id="ARBA00022723"/>
    </source>
</evidence>
<dbReference type="GO" id="GO:0046872">
    <property type="term" value="F:metal ion binding"/>
    <property type="evidence" value="ECO:0007669"/>
    <property type="project" value="UniProtKB-KW"/>
</dbReference>
<feature type="modified residue" description="3-oxoalanine (Ser)" evidence="5">
    <location>
        <position position="88"/>
    </location>
</feature>
<dbReference type="AlphaFoldDB" id="A0A2A4TBR5"/>
<evidence type="ECO:0000256" key="4">
    <source>
        <dbReference type="ARBA" id="ARBA00022837"/>
    </source>
</evidence>
<dbReference type="InterPro" id="IPR050738">
    <property type="entry name" value="Sulfatase"/>
</dbReference>
<evidence type="ECO:0000256" key="6">
    <source>
        <dbReference type="SAM" id="SignalP"/>
    </source>
</evidence>
<dbReference type="Proteomes" id="UP000218113">
    <property type="component" value="Unassembled WGS sequence"/>
</dbReference>
<comment type="similarity">
    <text evidence="1">Belongs to the sulfatase family.</text>
</comment>
<evidence type="ECO:0000313" key="9">
    <source>
        <dbReference type="Proteomes" id="UP000218113"/>
    </source>
</evidence>
<organism evidence="8 9">
    <name type="scientific">SAR324 cluster bacterium</name>
    <dbReference type="NCBI Taxonomy" id="2024889"/>
    <lineage>
        <taxon>Bacteria</taxon>
        <taxon>Deltaproteobacteria</taxon>
        <taxon>SAR324 cluster</taxon>
    </lineage>
</organism>
<protein>
    <recommendedName>
        <fullName evidence="7">Sulfatase N-terminal domain-containing protein</fullName>
    </recommendedName>
</protein>
<keyword evidence="6" id="KW-0732">Signal</keyword>
<dbReference type="InterPro" id="IPR024607">
    <property type="entry name" value="Sulfatase_CS"/>
</dbReference>
<name>A0A2A4TBR5_9DELT</name>
<dbReference type="GO" id="GO:0004065">
    <property type="term" value="F:arylsulfatase activity"/>
    <property type="evidence" value="ECO:0007669"/>
    <property type="project" value="TreeGrafter"/>
</dbReference>
<reference evidence="9" key="1">
    <citation type="submission" date="2017-08" db="EMBL/GenBank/DDBJ databases">
        <title>A dynamic microbial community with high functional redundancy inhabits the cold, oxic subseafloor aquifer.</title>
        <authorList>
            <person name="Tully B.J."/>
            <person name="Wheat C.G."/>
            <person name="Glazer B.T."/>
            <person name="Huber J.A."/>
        </authorList>
    </citation>
    <scope>NUCLEOTIDE SEQUENCE [LARGE SCALE GENOMIC DNA]</scope>
</reference>
<dbReference type="SUPFAM" id="SSF53649">
    <property type="entry name" value="Alkaline phosphatase-like"/>
    <property type="match status" value="1"/>
</dbReference>
<evidence type="ECO:0000313" key="8">
    <source>
        <dbReference type="EMBL" id="PCI30769.1"/>
    </source>
</evidence>
<dbReference type="PROSITE" id="PS51257">
    <property type="entry name" value="PROKAR_LIPOPROTEIN"/>
    <property type="match status" value="1"/>
</dbReference>
<comment type="PTM">
    <text evidence="5">The conversion to 3-oxoalanine (also known as C-formylglycine, FGly), of a serine or cysteine residue in prokaryotes and of a cysteine residue in eukaryotes, is critical for catalytic activity.</text>
</comment>
<dbReference type="PROSITE" id="PS00523">
    <property type="entry name" value="SULFATASE_1"/>
    <property type="match status" value="1"/>
</dbReference>
<proteinExistence type="inferred from homology"/>
<dbReference type="Gene3D" id="3.40.720.10">
    <property type="entry name" value="Alkaline Phosphatase, subunit A"/>
    <property type="match status" value="1"/>
</dbReference>
<feature type="signal peptide" evidence="6">
    <location>
        <begin position="1"/>
        <end position="26"/>
    </location>
</feature>
<comment type="caution">
    <text evidence="8">The sequence shown here is derived from an EMBL/GenBank/DDBJ whole genome shotgun (WGS) entry which is preliminary data.</text>
</comment>
<dbReference type="Pfam" id="PF00884">
    <property type="entry name" value="Sulfatase"/>
    <property type="match status" value="1"/>
</dbReference>
<evidence type="ECO:0000256" key="1">
    <source>
        <dbReference type="ARBA" id="ARBA00008779"/>
    </source>
</evidence>
<dbReference type="PANTHER" id="PTHR42693">
    <property type="entry name" value="ARYLSULFATASE FAMILY MEMBER"/>
    <property type="match status" value="1"/>
</dbReference>
<feature type="domain" description="Sulfatase N-terminal" evidence="7">
    <location>
        <begin position="42"/>
        <end position="488"/>
    </location>
</feature>
<dbReference type="EMBL" id="NVSR01000002">
    <property type="protein sequence ID" value="PCI30769.1"/>
    <property type="molecule type" value="Genomic_DNA"/>
</dbReference>
<evidence type="ECO:0000256" key="3">
    <source>
        <dbReference type="ARBA" id="ARBA00022801"/>
    </source>
</evidence>
<accession>A0A2A4TBR5</accession>
<gene>
    <name evidence="8" type="ORF">COB67_01050</name>
</gene>
<keyword evidence="3" id="KW-0378">Hydrolase</keyword>
<feature type="chain" id="PRO_5012698024" description="Sulfatase N-terminal domain-containing protein" evidence="6">
    <location>
        <begin position="27"/>
        <end position="626"/>
    </location>
</feature>
<evidence type="ECO:0000256" key="5">
    <source>
        <dbReference type="PIRSR" id="PIRSR600917-52"/>
    </source>
</evidence>
<dbReference type="InterPro" id="IPR000917">
    <property type="entry name" value="Sulfatase_N"/>
</dbReference>
<dbReference type="InterPro" id="IPR017850">
    <property type="entry name" value="Alkaline_phosphatase_core_sf"/>
</dbReference>
<evidence type="ECO:0000259" key="7">
    <source>
        <dbReference type="Pfam" id="PF00884"/>
    </source>
</evidence>
<keyword evidence="2" id="KW-0479">Metal-binding</keyword>